<keyword evidence="2" id="KW-1185">Reference proteome</keyword>
<protein>
    <submittedName>
        <fullName evidence="1">Uncharacterized protein</fullName>
    </submittedName>
</protein>
<organism evidence="1 2">
    <name type="scientific">Cellulosimicrobium protaetiae</name>
    <dbReference type="NCBI Taxonomy" id="2587808"/>
    <lineage>
        <taxon>Bacteria</taxon>
        <taxon>Bacillati</taxon>
        <taxon>Actinomycetota</taxon>
        <taxon>Actinomycetes</taxon>
        <taxon>Micrococcales</taxon>
        <taxon>Promicromonosporaceae</taxon>
        <taxon>Cellulosimicrobium</taxon>
    </lineage>
</organism>
<dbReference type="EMBL" id="CP052757">
    <property type="protein sequence ID" value="QJW35919.1"/>
    <property type="molecule type" value="Genomic_DNA"/>
</dbReference>
<dbReference type="KEGG" id="cprt:FIC82_006645"/>
<dbReference type="Proteomes" id="UP000451354">
    <property type="component" value="Chromosome"/>
</dbReference>
<sequence length="56" mass="6524">MRHRRREPAPEPVLDAFEDGLAVLRRDRVTVGHVATSDRDRVTAERARLGIRREDF</sequence>
<name>A0A6M5UH01_9MICO</name>
<evidence type="ECO:0000313" key="1">
    <source>
        <dbReference type="EMBL" id="QJW35919.1"/>
    </source>
</evidence>
<gene>
    <name evidence="1" type="ORF">FIC82_006645</name>
</gene>
<evidence type="ECO:0000313" key="2">
    <source>
        <dbReference type="Proteomes" id="UP000451354"/>
    </source>
</evidence>
<dbReference type="RefSeq" id="WP_154798003.1">
    <property type="nucleotide sequence ID" value="NZ_CP052757.1"/>
</dbReference>
<accession>A0A6M5UH01</accession>
<dbReference type="AlphaFoldDB" id="A0A6M5UH01"/>
<reference evidence="2" key="1">
    <citation type="journal article" date="2022" name="Int. J. Syst. Evol. Microbiol.">
        <title>Cellulosimicrobium protaetiae sp. nov., isolated from the gut of the larva of Protaetia brevitarsis seulensis.</title>
        <authorList>
            <person name="Le Han H."/>
            <person name="Nguyen T.T.H."/>
            <person name="Li Z."/>
            <person name="Shin N.R."/>
            <person name="Kim S.G."/>
        </authorList>
    </citation>
    <scope>NUCLEOTIDE SEQUENCE [LARGE SCALE GENOMIC DNA]</scope>
    <source>
        <strain evidence="2">BI34</strain>
    </source>
</reference>
<proteinExistence type="predicted"/>